<reference evidence="1 2" key="1">
    <citation type="submission" date="2020-10" db="EMBL/GenBank/DDBJ databases">
        <title>Genomic characterization of underground lake bacteria from Wind Cave National Park: Insight into the archetypical LuxI/LuxR and identification of LuxR solos.</title>
        <authorList>
            <person name="Wengert P.C."/>
            <person name="Savka M.A."/>
        </authorList>
    </citation>
    <scope>NUCLEOTIDE SEQUENCE [LARGE SCALE GENOMIC DNA]</scope>
    <source>
        <strain evidence="1 2">SD316</strain>
    </source>
</reference>
<gene>
    <name evidence="1" type="ORF">IPV26_19145</name>
</gene>
<evidence type="ECO:0000313" key="2">
    <source>
        <dbReference type="Proteomes" id="UP000718278"/>
    </source>
</evidence>
<evidence type="ECO:0000313" key="1">
    <source>
        <dbReference type="EMBL" id="MBO1041788.1"/>
    </source>
</evidence>
<dbReference type="RefSeq" id="WP_207489993.1">
    <property type="nucleotide sequence ID" value="NZ_JADIJS010000005.1"/>
</dbReference>
<keyword evidence="2" id="KW-1185">Reference proteome</keyword>
<comment type="caution">
    <text evidence="1">The sequence shown here is derived from an EMBL/GenBank/DDBJ whole genome shotgun (WGS) entry which is preliminary data.</text>
</comment>
<name>A0ABS3K4F6_9HYPH</name>
<dbReference type="EMBL" id="JADIJS010000005">
    <property type="protein sequence ID" value="MBO1041788.1"/>
    <property type="molecule type" value="Genomic_DNA"/>
</dbReference>
<organism evidence="1 2">
    <name type="scientific">Brucella pituitosa</name>
    <dbReference type="NCBI Taxonomy" id="571256"/>
    <lineage>
        <taxon>Bacteria</taxon>
        <taxon>Pseudomonadati</taxon>
        <taxon>Pseudomonadota</taxon>
        <taxon>Alphaproteobacteria</taxon>
        <taxon>Hyphomicrobiales</taxon>
        <taxon>Brucellaceae</taxon>
        <taxon>Brucella/Ochrobactrum group</taxon>
        <taxon>Brucella</taxon>
    </lineage>
</organism>
<proteinExistence type="predicted"/>
<accession>A0ABS3K4F6</accession>
<sequence>MNKNDFKEYKGENLNVGDKTYMVLDYHQIESIDEEFIVYRAIVDNTNYDLYLDVNDIQNSSIMNVIALLQRIETNENNRQHFVYVEFTANLRLELRLAIY</sequence>
<protein>
    <submittedName>
        <fullName evidence="1">Uncharacterized protein</fullName>
    </submittedName>
</protein>
<dbReference type="Proteomes" id="UP000718278">
    <property type="component" value="Unassembled WGS sequence"/>
</dbReference>